<dbReference type="SUPFAM" id="SSF103481">
    <property type="entry name" value="Multidrug resistance efflux transporter EmrE"/>
    <property type="match status" value="2"/>
</dbReference>
<dbReference type="InterPro" id="IPR037185">
    <property type="entry name" value="EmrE-like"/>
</dbReference>
<keyword evidence="5 6" id="KW-0472">Membrane</keyword>
<evidence type="ECO:0000256" key="4">
    <source>
        <dbReference type="ARBA" id="ARBA00022989"/>
    </source>
</evidence>
<reference evidence="8 9" key="1">
    <citation type="submission" date="2024-07" db="EMBL/GenBank/DDBJ databases">
        <title>Uliginosibacterium paludis KCTC:42655.</title>
        <authorList>
            <person name="Kim M.K."/>
        </authorList>
    </citation>
    <scope>NUCLEOTIDE SEQUENCE [LARGE SCALE GENOMIC DNA]</scope>
    <source>
        <strain evidence="8 9">KCTC 42655</strain>
    </source>
</reference>
<feature type="transmembrane region" description="Helical" evidence="6">
    <location>
        <begin position="243"/>
        <end position="261"/>
    </location>
</feature>
<evidence type="ECO:0000256" key="5">
    <source>
        <dbReference type="ARBA" id="ARBA00023136"/>
    </source>
</evidence>
<feature type="transmembrane region" description="Helical" evidence="6">
    <location>
        <begin position="38"/>
        <end position="56"/>
    </location>
</feature>
<feature type="domain" description="EamA" evidence="7">
    <location>
        <begin position="9"/>
        <end position="134"/>
    </location>
</feature>
<evidence type="ECO:0000259" key="7">
    <source>
        <dbReference type="Pfam" id="PF00892"/>
    </source>
</evidence>
<feature type="transmembrane region" description="Helical" evidence="6">
    <location>
        <begin position="171"/>
        <end position="190"/>
    </location>
</feature>
<evidence type="ECO:0000256" key="2">
    <source>
        <dbReference type="ARBA" id="ARBA00022475"/>
    </source>
</evidence>
<evidence type="ECO:0000256" key="1">
    <source>
        <dbReference type="ARBA" id="ARBA00004651"/>
    </source>
</evidence>
<feature type="transmembrane region" description="Helical" evidence="6">
    <location>
        <begin position="119"/>
        <end position="135"/>
    </location>
</feature>
<dbReference type="PANTHER" id="PTHR42920">
    <property type="entry name" value="OS03G0707200 PROTEIN-RELATED"/>
    <property type="match status" value="1"/>
</dbReference>
<keyword evidence="3 6" id="KW-0812">Transmembrane</keyword>
<dbReference type="PANTHER" id="PTHR42920:SF5">
    <property type="entry name" value="EAMA DOMAIN-CONTAINING PROTEIN"/>
    <property type="match status" value="1"/>
</dbReference>
<dbReference type="Proteomes" id="UP001548590">
    <property type="component" value="Unassembled WGS sequence"/>
</dbReference>
<accession>A0ABV2CSA2</accession>
<feature type="transmembrane region" description="Helical" evidence="6">
    <location>
        <begin position="267"/>
        <end position="284"/>
    </location>
</feature>
<evidence type="ECO:0000256" key="6">
    <source>
        <dbReference type="SAM" id="Phobius"/>
    </source>
</evidence>
<evidence type="ECO:0000313" key="9">
    <source>
        <dbReference type="Proteomes" id="UP001548590"/>
    </source>
</evidence>
<evidence type="ECO:0000313" key="8">
    <source>
        <dbReference type="EMBL" id="MET1490796.1"/>
    </source>
</evidence>
<name>A0ABV2CSA2_9RHOO</name>
<feature type="domain" description="EamA" evidence="7">
    <location>
        <begin position="142"/>
        <end position="281"/>
    </location>
</feature>
<keyword evidence="9" id="KW-1185">Reference proteome</keyword>
<dbReference type="Pfam" id="PF00892">
    <property type="entry name" value="EamA"/>
    <property type="match status" value="2"/>
</dbReference>
<comment type="subcellular location">
    <subcellularLocation>
        <location evidence="1">Cell membrane</location>
        <topology evidence="1">Multi-pass membrane protein</topology>
    </subcellularLocation>
</comment>
<dbReference type="RefSeq" id="WP_345925860.1">
    <property type="nucleotide sequence ID" value="NZ_JBDIVF010000002.1"/>
</dbReference>
<keyword evidence="2" id="KW-1003">Cell membrane</keyword>
<gene>
    <name evidence="8" type="ORF">ABVT11_13245</name>
</gene>
<comment type="caution">
    <text evidence="8">The sequence shown here is derived from an EMBL/GenBank/DDBJ whole genome shotgun (WGS) entry which is preliminary data.</text>
</comment>
<feature type="transmembrane region" description="Helical" evidence="6">
    <location>
        <begin position="68"/>
        <end position="88"/>
    </location>
</feature>
<feature type="transmembrane region" description="Helical" evidence="6">
    <location>
        <begin position="141"/>
        <end position="159"/>
    </location>
</feature>
<feature type="transmembrane region" description="Helical" evidence="6">
    <location>
        <begin position="210"/>
        <end position="231"/>
    </location>
</feature>
<dbReference type="EMBL" id="JBEWLZ010000007">
    <property type="protein sequence ID" value="MET1490796.1"/>
    <property type="molecule type" value="Genomic_DNA"/>
</dbReference>
<dbReference type="InterPro" id="IPR051258">
    <property type="entry name" value="Diverse_Substrate_Transporter"/>
</dbReference>
<sequence length="299" mass="32271">MTSSRTTLFACLALIVVTLTWGTTFPAMKAVSQQMPAGMMVGVRWALGALALAPFIRWRDRRLWRDAALLATPLFLSFVLQVLGLTFMSAGRNAFITALNVIMVPLMMPLLGGRIGGKVWIATALAGLGIVIMSYEQSSGWLGDTLTFGCAIAFAFYVLAMERFSPRHPALSLAGAQAVMMAALSPLWIAGEWLHWGAAYPAMLAGTGKVWLELLYLGLICSAFSLILQTWAQARASAVQAALIYALEPFFAALFAAWWLHEAFGPRAIAGGVLIIVAMIVSQWPSRPHQGAGHPHVPN</sequence>
<evidence type="ECO:0000256" key="3">
    <source>
        <dbReference type="ARBA" id="ARBA00022692"/>
    </source>
</evidence>
<keyword evidence="4 6" id="KW-1133">Transmembrane helix</keyword>
<organism evidence="8 9">
    <name type="scientific">Uliginosibacterium paludis</name>
    <dbReference type="NCBI Taxonomy" id="1615952"/>
    <lineage>
        <taxon>Bacteria</taxon>
        <taxon>Pseudomonadati</taxon>
        <taxon>Pseudomonadota</taxon>
        <taxon>Betaproteobacteria</taxon>
        <taxon>Rhodocyclales</taxon>
        <taxon>Zoogloeaceae</taxon>
        <taxon>Uliginosibacterium</taxon>
    </lineage>
</organism>
<protein>
    <submittedName>
        <fullName evidence="8">DMT family transporter</fullName>
    </submittedName>
</protein>
<dbReference type="InterPro" id="IPR000620">
    <property type="entry name" value="EamA_dom"/>
</dbReference>
<proteinExistence type="predicted"/>